<dbReference type="Proteomes" id="UP001595847">
    <property type="component" value="Unassembled WGS sequence"/>
</dbReference>
<evidence type="ECO:0000256" key="7">
    <source>
        <dbReference type="ARBA" id="ARBA00023136"/>
    </source>
</evidence>
<evidence type="ECO:0000256" key="4">
    <source>
        <dbReference type="ARBA" id="ARBA00022475"/>
    </source>
</evidence>
<keyword evidence="7 8" id="KW-0472">Membrane</keyword>
<dbReference type="Gene3D" id="1.20.1250.20">
    <property type="entry name" value="MFS general substrate transporter like domains"/>
    <property type="match status" value="1"/>
</dbReference>
<comment type="caution">
    <text evidence="10">The sequence shown here is derived from an EMBL/GenBank/DDBJ whole genome shotgun (WGS) entry which is preliminary data.</text>
</comment>
<keyword evidence="3" id="KW-0813">Transport</keyword>
<feature type="transmembrane region" description="Helical" evidence="8">
    <location>
        <begin position="91"/>
        <end position="110"/>
    </location>
</feature>
<keyword evidence="6 8" id="KW-1133">Transmembrane helix</keyword>
<dbReference type="PROSITE" id="PS50850">
    <property type="entry name" value="MFS"/>
    <property type="match status" value="1"/>
</dbReference>
<feature type="transmembrane region" description="Helical" evidence="8">
    <location>
        <begin position="278"/>
        <end position="302"/>
    </location>
</feature>
<evidence type="ECO:0000256" key="3">
    <source>
        <dbReference type="ARBA" id="ARBA00022448"/>
    </source>
</evidence>
<feature type="transmembrane region" description="Helical" evidence="8">
    <location>
        <begin position="67"/>
        <end position="84"/>
    </location>
</feature>
<feature type="transmembrane region" description="Helical" evidence="8">
    <location>
        <begin position="149"/>
        <end position="169"/>
    </location>
</feature>
<feature type="transmembrane region" description="Helical" evidence="8">
    <location>
        <begin position="209"/>
        <end position="229"/>
    </location>
</feature>
<dbReference type="Pfam" id="PF07690">
    <property type="entry name" value="MFS_1"/>
    <property type="match status" value="1"/>
</dbReference>
<feature type="transmembrane region" description="Helical" evidence="8">
    <location>
        <begin position="116"/>
        <end position="137"/>
    </location>
</feature>
<dbReference type="Gene3D" id="1.20.1720.10">
    <property type="entry name" value="Multidrug resistance protein D"/>
    <property type="match status" value="1"/>
</dbReference>
<feature type="transmembrane region" description="Helical" evidence="8">
    <location>
        <begin position="414"/>
        <end position="435"/>
    </location>
</feature>
<evidence type="ECO:0000313" key="10">
    <source>
        <dbReference type="EMBL" id="MFC3997408.1"/>
    </source>
</evidence>
<dbReference type="EMBL" id="JBHSBH010000010">
    <property type="protein sequence ID" value="MFC3997408.1"/>
    <property type="molecule type" value="Genomic_DNA"/>
</dbReference>
<evidence type="ECO:0000256" key="2">
    <source>
        <dbReference type="ARBA" id="ARBA00008537"/>
    </source>
</evidence>
<evidence type="ECO:0000259" key="9">
    <source>
        <dbReference type="PROSITE" id="PS50850"/>
    </source>
</evidence>
<feature type="domain" description="Major facilitator superfamily (MFS) profile" evidence="9">
    <location>
        <begin position="25"/>
        <end position="463"/>
    </location>
</feature>
<keyword evidence="11" id="KW-1185">Reference proteome</keyword>
<dbReference type="PANTHER" id="PTHR42718:SF9">
    <property type="entry name" value="MAJOR FACILITATOR SUPERFAMILY MULTIDRUG TRANSPORTER MFSC"/>
    <property type="match status" value="1"/>
</dbReference>
<feature type="transmembrane region" description="Helical" evidence="8">
    <location>
        <begin position="367"/>
        <end position="393"/>
    </location>
</feature>
<dbReference type="CDD" id="cd17321">
    <property type="entry name" value="MFS_MMR_MDR_like"/>
    <property type="match status" value="1"/>
</dbReference>
<dbReference type="InterPro" id="IPR005829">
    <property type="entry name" value="Sugar_transporter_CS"/>
</dbReference>
<dbReference type="PROSITE" id="PS00216">
    <property type="entry name" value="SUGAR_TRANSPORT_1"/>
    <property type="match status" value="1"/>
</dbReference>
<reference evidence="11" key="1">
    <citation type="journal article" date="2019" name="Int. J. Syst. Evol. Microbiol.">
        <title>The Global Catalogue of Microorganisms (GCM) 10K type strain sequencing project: providing services to taxonomists for standard genome sequencing and annotation.</title>
        <authorList>
            <consortium name="The Broad Institute Genomics Platform"/>
            <consortium name="The Broad Institute Genome Sequencing Center for Infectious Disease"/>
            <person name="Wu L."/>
            <person name="Ma J."/>
        </authorList>
    </citation>
    <scope>NUCLEOTIDE SEQUENCE [LARGE SCALE GENOMIC DNA]</scope>
    <source>
        <strain evidence="11">TBRC 1826</strain>
    </source>
</reference>
<dbReference type="InterPro" id="IPR036259">
    <property type="entry name" value="MFS_trans_sf"/>
</dbReference>
<dbReference type="PANTHER" id="PTHR42718">
    <property type="entry name" value="MAJOR FACILITATOR SUPERFAMILY MULTIDRUG TRANSPORTER MFSC"/>
    <property type="match status" value="1"/>
</dbReference>
<feature type="transmembrane region" description="Helical" evidence="8">
    <location>
        <begin position="175"/>
        <end position="197"/>
    </location>
</feature>
<evidence type="ECO:0000256" key="6">
    <source>
        <dbReference type="ARBA" id="ARBA00022989"/>
    </source>
</evidence>
<gene>
    <name evidence="10" type="ORF">ACFOVU_15865</name>
</gene>
<name>A0ABV8FQQ9_9ACTN</name>
<dbReference type="SUPFAM" id="SSF103473">
    <property type="entry name" value="MFS general substrate transporter"/>
    <property type="match status" value="1"/>
</dbReference>
<evidence type="ECO:0000256" key="1">
    <source>
        <dbReference type="ARBA" id="ARBA00004651"/>
    </source>
</evidence>
<dbReference type="InterPro" id="IPR020846">
    <property type="entry name" value="MFS_dom"/>
</dbReference>
<feature type="transmembrane region" description="Helical" evidence="8">
    <location>
        <begin position="441"/>
        <end position="459"/>
    </location>
</feature>
<feature type="transmembrane region" description="Helical" evidence="8">
    <location>
        <begin position="24"/>
        <end position="47"/>
    </location>
</feature>
<feature type="transmembrane region" description="Helical" evidence="8">
    <location>
        <begin position="241"/>
        <end position="258"/>
    </location>
</feature>
<proteinExistence type="inferred from homology"/>
<accession>A0ABV8FQQ9</accession>
<protein>
    <submittedName>
        <fullName evidence="10">MFS transporter</fullName>
    </submittedName>
</protein>
<keyword evidence="4" id="KW-1003">Cell membrane</keyword>
<evidence type="ECO:0000313" key="11">
    <source>
        <dbReference type="Proteomes" id="UP001595847"/>
    </source>
</evidence>
<comment type="similarity">
    <text evidence="2">Belongs to the major facilitator superfamily. EmrB family.</text>
</comment>
<organism evidence="10 11">
    <name type="scientific">Nocardiopsis sediminis</name>
    <dbReference type="NCBI Taxonomy" id="1778267"/>
    <lineage>
        <taxon>Bacteria</taxon>
        <taxon>Bacillati</taxon>
        <taxon>Actinomycetota</taxon>
        <taxon>Actinomycetes</taxon>
        <taxon>Streptosporangiales</taxon>
        <taxon>Nocardiopsidaceae</taxon>
        <taxon>Nocardiopsis</taxon>
    </lineage>
</organism>
<dbReference type="InterPro" id="IPR011701">
    <property type="entry name" value="MFS"/>
</dbReference>
<feature type="transmembrane region" description="Helical" evidence="8">
    <location>
        <begin position="342"/>
        <end position="361"/>
    </location>
</feature>
<evidence type="ECO:0000256" key="8">
    <source>
        <dbReference type="SAM" id="Phobius"/>
    </source>
</evidence>
<feature type="transmembrane region" description="Helical" evidence="8">
    <location>
        <begin position="314"/>
        <end position="335"/>
    </location>
</feature>
<dbReference type="NCBIfam" id="TIGR00711">
    <property type="entry name" value="efflux_EmrB"/>
    <property type="match status" value="1"/>
</dbReference>
<dbReference type="RefSeq" id="WP_378534353.1">
    <property type="nucleotide sequence ID" value="NZ_JBHSBH010000010.1"/>
</dbReference>
<comment type="subcellular location">
    <subcellularLocation>
        <location evidence="1">Cell membrane</location>
        <topology evidence="1">Multi-pass membrane protein</topology>
    </subcellularLocation>
</comment>
<sequence>MPTTGSRARPAAGPADRGRRRRTAALAAAVAGFFVITLDATVVNVALPSIRGDLGGGMTGLQWVVDGYTLMFAALLLSAGALTDRIGARRAFGLGLAVFVLASAACGLSPGLGALVWARFVQGVGAAVMMPATLALIRETYDDPAERARAIAVWAMGGAAAASSGPLVGGVLTGVWGWPLIFFLNVPVGAAALLLLVGTAPSPHRKVPFDWAGQVAAVAAMGGLTYGVIEAGAEGFTAPRVLVAFAVAVAGAAAFLLVEARAAHPMVPLELFRNRSVVIAVALGFTFMVAFYGLPFLYSLYFQQLRGLSPMATGLAFVPMLAVASLLTPVVARLVERIGRRVSITAGLLVMGAGVAALAILPETAPVWLIAVLLFPVGLGGPLIMPPITAHLLDGVPAHRAGVAGGILNSARQVGGALAVAVFGALLAGPAGLAAGVRTSLIITCVLLLATTAATPLLAGHRQVPSRES</sequence>
<evidence type="ECO:0000256" key="5">
    <source>
        <dbReference type="ARBA" id="ARBA00022692"/>
    </source>
</evidence>
<dbReference type="InterPro" id="IPR004638">
    <property type="entry name" value="EmrB-like"/>
</dbReference>
<keyword evidence="5 8" id="KW-0812">Transmembrane</keyword>